<evidence type="ECO:0000259" key="2">
    <source>
        <dbReference type="Pfam" id="PF12638"/>
    </source>
</evidence>
<sequence>MSIFDKTNLSVNLRPGITACQPIIPRRYTLTHSDQTGQLFLSVALQYATDEITPSRDEVLAEWRCLGPRNFQLHAYVCVDNHSGKKEAALRNKHFIRRLPLALGAIFCGDRYFFYNRPELHMAPVWIHFQSCYPEFCRDEYWGVMAEYANSYSRKI</sequence>
<dbReference type="RefSeq" id="WP_132077951.1">
    <property type="nucleotide sequence ID" value="NZ_SLUI01000004.1"/>
</dbReference>
<protein>
    <submittedName>
        <fullName evidence="3">Staygreen protein</fullName>
    </submittedName>
</protein>
<accession>A0A4R1Q1P2</accession>
<evidence type="ECO:0000313" key="3">
    <source>
        <dbReference type="EMBL" id="TCL38248.1"/>
    </source>
</evidence>
<organism evidence="3 4">
    <name type="scientific">Anaerospora hongkongensis</name>
    <dbReference type="NCBI Taxonomy" id="244830"/>
    <lineage>
        <taxon>Bacteria</taxon>
        <taxon>Bacillati</taxon>
        <taxon>Bacillota</taxon>
        <taxon>Negativicutes</taxon>
        <taxon>Selenomonadales</taxon>
        <taxon>Sporomusaceae</taxon>
        <taxon>Anaerospora</taxon>
    </lineage>
</organism>
<dbReference type="EMBL" id="SLUI01000004">
    <property type="protein sequence ID" value="TCL38248.1"/>
    <property type="molecule type" value="Genomic_DNA"/>
</dbReference>
<proteinExistence type="predicted"/>
<dbReference type="PANTHER" id="PTHR31750">
    <property type="entry name" value="PROTEIN STAY-GREEN 1, CHLOROPLASTIC-RELATED"/>
    <property type="match status" value="1"/>
</dbReference>
<evidence type="ECO:0000256" key="1">
    <source>
        <dbReference type="ARBA" id="ARBA00022946"/>
    </source>
</evidence>
<dbReference type="OrthoDB" id="1684395at2"/>
<comment type="caution">
    <text evidence="3">The sequence shown here is derived from an EMBL/GenBank/DDBJ whole genome shotgun (WGS) entry which is preliminary data.</text>
</comment>
<gene>
    <name evidence="3" type="ORF">EV210_104217</name>
</gene>
<dbReference type="InterPro" id="IPR024438">
    <property type="entry name" value="Staygreen"/>
</dbReference>
<name>A0A4R1Q1P2_9FIRM</name>
<dbReference type="PANTHER" id="PTHR31750:SF4">
    <property type="entry name" value="LP06106P"/>
    <property type="match status" value="1"/>
</dbReference>
<feature type="domain" description="Staygreen protein" evidence="2">
    <location>
        <begin position="4"/>
        <end position="148"/>
    </location>
</feature>
<keyword evidence="1" id="KW-0809">Transit peptide</keyword>
<dbReference type="Pfam" id="PF12638">
    <property type="entry name" value="Staygreen"/>
    <property type="match status" value="1"/>
</dbReference>
<reference evidence="3 4" key="1">
    <citation type="submission" date="2019-03" db="EMBL/GenBank/DDBJ databases">
        <title>Genomic Encyclopedia of Type Strains, Phase IV (KMG-IV): sequencing the most valuable type-strain genomes for metagenomic binning, comparative biology and taxonomic classification.</title>
        <authorList>
            <person name="Goeker M."/>
        </authorList>
    </citation>
    <scope>NUCLEOTIDE SEQUENCE [LARGE SCALE GENOMIC DNA]</scope>
    <source>
        <strain evidence="3 4">DSM 15969</strain>
    </source>
</reference>
<keyword evidence="4" id="KW-1185">Reference proteome</keyword>
<dbReference type="AlphaFoldDB" id="A0A4R1Q1P2"/>
<evidence type="ECO:0000313" key="4">
    <source>
        <dbReference type="Proteomes" id="UP000295063"/>
    </source>
</evidence>
<dbReference type="Proteomes" id="UP000295063">
    <property type="component" value="Unassembled WGS sequence"/>
</dbReference>